<evidence type="ECO:0000313" key="2">
    <source>
        <dbReference type="Proteomes" id="UP000287853"/>
    </source>
</evidence>
<dbReference type="InterPro" id="IPR023214">
    <property type="entry name" value="HAD_sf"/>
</dbReference>
<protein>
    <recommendedName>
        <fullName evidence="3">Lipid IV(A) 3-deoxy-D-manno-octulosonic acid transferase</fullName>
    </recommendedName>
</protein>
<dbReference type="PANTHER" id="PTHR42755:SF1">
    <property type="entry name" value="3-DEOXY-D-MANNO-OCTULOSONIC ACID TRANSFERASE, MITOCHONDRIAL-RELATED"/>
    <property type="match status" value="1"/>
</dbReference>
<dbReference type="GO" id="GO:0009245">
    <property type="term" value="P:lipid A biosynthetic process"/>
    <property type="evidence" value="ECO:0007669"/>
    <property type="project" value="TreeGrafter"/>
</dbReference>
<dbReference type="InterPro" id="IPR039901">
    <property type="entry name" value="Kdotransferase"/>
</dbReference>
<proteinExistence type="predicted"/>
<name>A0A3S4T979_9BACT</name>
<accession>A0A3S4T979</accession>
<evidence type="ECO:0008006" key="3">
    <source>
        <dbReference type="Google" id="ProtNLM"/>
    </source>
</evidence>
<sequence>MQRKNAFVFDLDGTINHAAPLPQGLPIRGRTSNSFIDRRVIDLLLELAILTDLYVATGRSQTTVQDFKAHFKAVGLPIAGWILEHGTRAEGCPAWNKKVLAGIDLEDIHARAGRLIQEKGYGIDTEYYREVHQSILLYSGRDQDESESFLSRLSGTLNNRFRTITGSRKIVIIPKRGDKYAAFQTVFGETHSIICAAGDMPDDLTLLRHAAFPLTLRSASPLVQRYVEERGGFVAEQKGHEGTVAMLRAALDQLKKKRPMLSMLSMLPVPGPRLPVEEIECFRPSRRRLLDRLFQDTRFPEQEPDREALEQAGRQLHAGRGIIIEVRMRDWGGEAKSLCNLLKAMVLFIPYAHWRLVFRQERLGKENLKNFEAITSRLHDICALPEGGCRFSAPGVPQSPKERGASSITVLMYDHPDDMAPWYDYAVTRPVLRHPEDNGTWFVNPMFMKISSGDNLPDKNRELTSLQFAGPKVMMAANIVDDTDIQVAVQGFERLSETVDALIIAPRVVTNPQRNRKIKEATAHIGKKLSFLSQLTLTDRPQILFVDTYGDLAQLYAHCCITYLGGGFDTRKRGFDPMESLSAQVPVILGPIYNFNRIAVDSLKDTGWVHILEQEGRAVEDFVRLAQGLLKQKPPVHELQRMLQKRAWDPLRVAGELLGDLVATR</sequence>
<dbReference type="Proteomes" id="UP000287853">
    <property type="component" value="Unassembled WGS sequence"/>
</dbReference>
<dbReference type="Gene3D" id="3.40.50.2000">
    <property type="entry name" value="Glycogen Phosphorylase B"/>
    <property type="match status" value="1"/>
</dbReference>
<dbReference type="PANTHER" id="PTHR42755">
    <property type="entry name" value="3-DEOXY-MANNO-OCTULOSONATE CYTIDYLYLTRANSFERASE"/>
    <property type="match status" value="1"/>
</dbReference>
<gene>
    <name evidence="1" type="ORF">H206_00671</name>
</gene>
<dbReference type="EMBL" id="MTKO01000073">
    <property type="protein sequence ID" value="RWX45746.1"/>
    <property type="molecule type" value="Genomic_DNA"/>
</dbReference>
<keyword evidence="2" id="KW-1185">Reference proteome</keyword>
<dbReference type="GO" id="GO:0016740">
    <property type="term" value="F:transferase activity"/>
    <property type="evidence" value="ECO:0007669"/>
    <property type="project" value="InterPro"/>
</dbReference>
<dbReference type="AlphaFoldDB" id="A0A3S4T979"/>
<dbReference type="InterPro" id="IPR036412">
    <property type="entry name" value="HAD-like_sf"/>
</dbReference>
<evidence type="ECO:0000313" key="1">
    <source>
        <dbReference type="EMBL" id="RWX45746.1"/>
    </source>
</evidence>
<dbReference type="Gene3D" id="3.40.50.1000">
    <property type="entry name" value="HAD superfamily/HAD-like"/>
    <property type="match status" value="1"/>
</dbReference>
<dbReference type="SUPFAM" id="SSF56784">
    <property type="entry name" value="HAD-like"/>
    <property type="match status" value="1"/>
</dbReference>
<organism evidence="1 2">
    <name type="scientific">Candidatus Electrothrix aarhusensis</name>
    <dbReference type="NCBI Taxonomy" id="1859131"/>
    <lineage>
        <taxon>Bacteria</taxon>
        <taxon>Pseudomonadati</taxon>
        <taxon>Thermodesulfobacteriota</taxon>
        <taxon>Desulfobulbia</taxon>
        <taxon>Desulfobulbales</taxon>
        <taxon>Desulfobulbaceae</taxon>
        <taxon>Candidatus Electrothrix</taxon>
    </lineage>
</organism>
<reference evidence="1 2" key="1">
    <citation type="submission" date="2017-01" db="EMBL/GenBank/DDBJ databases">
        <title>The cable genome- insights into the physiology and evolution of filamentous bacteria capable of sulfide oxidation via long distance electron transfer.</title>
        <authorList>
            <person name="Schreiber L."/>
            <person name="Bjerg J.T."/>
            <person name="Boggild A."/>
            <person name="Van De Vossenberg J."/>
            <person name="Meysman F."/>
            <person name="Nielsen L.P."/>
            <person name="Schramm A."/>
            <person name="Kjeldsen K.U."/>
        </authorList>
    </citation>
    <scope>NUCLEOTIDE SEQUENCE [LARGE SCALE GENOMIC DNA]</scope>
    <source>
        <strain evidence="1">MCF</strain>
    </source>
</reference>
<dbReference type="GO" id="GO:0005886">
    <property type="term" value="C:plasma membrane"/>
    <property type="evidence" value="ECO:0007669"/>
    <property type="project" value="TreeGrafter"/>
</dbReference>
<comment type="caution">
    <text evidence="1">The sequence shown here is derived from an EMBL/GenBank/DDBJ whole genome shotgun (WGS) entry which is preliminary data.</text>
</comment>